<feature type="region of interest" description="Disordered" evidence="1">
    <location>
        <begin position="1"/>
        <end position="37"/>
    </location>
</feature>
<organism evidence="2 3">
    <name type="scientific">Scophthalmus maximus</name>
    <name type="common">Turbot</name>
    <name type="synonym">Psetta maxima</name>
    <dbReference type="NCBI Taxonomy" id="52904"/>
    <lineage>
        <taxon>Eukaryota</taxon>
        <taxon>Metazoa</taxon>
        <taxon>Chordata</taxon>
        <taxon>Craniata</taxon>
        <taxon>Vertebrata</taxon>
        <taxon>Euteleostomi</taxon>
        <taxon>Actinopterygii</taxon>
        <taxon>Neopterygii</taxon>
        <taxon>Teleostei</taxon>
        <taxon>Neoteleostei</taxon>
        <taxon>Acanthomorphata</taxon>
        <taxon>Carangaria</taxon>
        <taxon>Pleuronectiformes</taxon>
        <taxon>Pleuronectoidei</taxon>
        <taxon>Scophthalmidae</taxon>
        <taxon>Scophthalmus</taxon>
    </lineage>
</organism>
<reference evidence="2 3" key="1">
    <citation type="submission" date="2019-06" db="EMBL/GenBank/DDBJ databases">
        <title>Draft genomes of female and male turbot (Scophthalmus maximus).</title>
        <authorList>
            <person name="Xu H."/>
            <person name="Xu X.-W."/>
            <person name="Shao C."/>
            <person name="Chen S."/>
        </authorList>
    </citation>
    <scope>NUCLEOTIDE SEQUENCE [LARGE SCALE GENOMIC DNA]</scope>
    <source>
        <strain evidence="2">Ysfricsl-2016a</strain>
        <tissue evidence="2">Blood</tissue>
    </source>
</reference>
<comment type="caution">
    <text evidence="2">The sequence shown here is derived from an EMBL/GenBank/DDBJ whole genome shotgun (WGS) entry which is preliminary data.</text>
</comment>
<name>A0A6A4S4H7_SCOMX</name>
<protein>
    <recommendedName>
        <fullName evidence="4">PiggyBac transposable element-derived protein domain-containing protein</fullName>
    </recommendedName>
</protein>
<sequence length="202" mass="22986">MKRRFSVEEALDEIMRPVTPREMQESETSTSSQGESDVDVVVESDHFASSSFSCDLSTESGEDTKHPATEWTSKRGQVWFPTNAETTHYVPVAREIIHIIVNMKNLDGRRERRNWSDVEDTDLRAYIGLLISVGVYRSKGEFTCIGKRCVHISQIERMGLYFKSKICQTRYFLTENCAICTITAKMMARSIGKICPNGQKCP</sequence>
<dbReference type="Proteomes" id="UP000438429">
    <property type="component" value="Unassembled WGS sequence"/>
</dbReference>
<dbReference type="EMBL" id="VEVO01000019">
    <property type="protein sequence ID" value="KAF0026071.1"/>
    <property type="molecule type" value="Genomic_DNA"/>
</dbReference>
<proteinExistence type="predicted"/>
<evidence type="ECO:0008006" key="4">
    <source>
        <dbReference type="Google" id="ProtNLM"/>
    </source>
</evidence>
<evidence type="ECO:0000313" key="2">
    <source>
        <dbReference type="EMBL" id="KAF0026071.1"/>
    </source>
</evidence>
<evidence type="ECO:0000256" key="1">
    <source>
        <dbReference type="SAM" id="MobiDB-lite"/>
    </source>
</evidence>
<accession>A0A6A4S4H7</accession>
<feature type="compositionally biased region" description="Low complexity" evidence="1">
    <location>
        <begin position="26"/>
        <end position="35"/>
    </location>
</feature>
<evidence type="ECO:0000313" key="3">
    <source>
        <dbReference type="Proteomes" id="UP000438429"/>
    </source>
</evidence>
<gene>
    <name evidence="2" type="ORF">F2P81_020808</name>
</gene>
<dbReference type="AlphaFoldDB" id="A0A6A4S4H7"/>